<reference evidence="1" key="1">
    <citation type="journal article" date="2014" name="Front. Microbiol.">
        <title>High frequency of phylogenetically diverse reductive dehalogenase-homologous genes in deep subseafloor sedimentary metagenomes.</title>
        <authorList>
            <person name="Kawai M."/>
            <person name="Futagami T."/>
            <person name="Toyoda A."/>
            <person name="Takaki Y."/>
            <person name="Nishi S."/>
            <person name="Hori S."/>
            <person name="Arai W."/>
            <person name="Tsubouchi T."/>
            <person name="Morono Y."/>
            <person name="Uchiyama I."/>
            <person name="Ito T."/>
            <person name="Fujiyama A."/>
            <person name="Inagaki F."/>
            <person name="Takami H."/>
        </authorList>
    </citation>
    <scope>NUCLEOTIDE SEQUENCE</scope>
    <source>
        <strain evidence="1">Expedition CK06-06</strain>
    </source>
</reference>
<organism evidence="1">
    <name type="scientific">marine sediment metagenome</name>
    <dbReference type="NCBI Taxonomy" id="412755"/>
    <lineage>
        <taxon>unclassified sequences</taxon>
        <taxon>metagenomes</taxon>
        <taxon>ecological metagenomes</taxon>
    </lineage>
</organism>
<feature type="non-terminal residue" evidence="1">
    <location>
        <position position="1"/>
    </location>
</feature>
<comment type="caution">
    <text evidence="1">The sequence shown here is derived from an EMBL/GenBank/DDBJ whole genome shotgun (WGS) entry which is preliminary data.</text>
</comment>
<evidence type="ECO:0000313" key="1">
    <source>
        <dbReference type="EMBL" id="GAG47640.1"/>
    </source>
</evidence>
<dbReference type="AlphaFoldDB" id="X0XW88"/>
<accession>X0XW88</accession>
<protein>
    <submittedName>
        <fullName evidence="1">Uncharacterized protein</fullName>
    </submittedName>
</protein>
<name>X0XW88_9ZZZZ</name>
<sequence>ITPQGIKQYRDGFISSEATYYVLFCNYIRNTLNKLNDYDLLESTISKIYRNLELIKVSEDTNFDLLSELIYSFEILTLFNCIETKEMILKLARYLFPPEVVEKLSSKAELDWSPGRFRHLKVNRITGTTYY</sequence>
<gene>
    <name evidence="1" type="ORF">S01H1_80430</name>
</gene>
<proteinExistence type="predicted"/>
<dbReference type="EMBL" id="BARS01054313">
    <property type="protein sequence ID" value="GAG47640.1"/>
    <property type="molecule type" value="Genomic_DNA"/>
</dbReference>